<dbReference type="PANTHER" id="PTHR47991">
    <property type="entry name" value="OXOGLUTARATE/IRON-DEPENDENT DIOXYGENASE"/>
    <property type="match status" value="1"/>
</dbReference>
<comment type="cofactor">
    <cofactor evidence="1">
        <name>Fe cation</name>
        <dbReference type="ChEBI" id="CHEBI:24875"/>
    </cofactor>
</comment>
<keyword evidence="9" id="KW-1185">Reference proteome</keyword>
<dbReference type="InterPro" id="IPR005123">
    <property type="entry name" value="Oxoglu/Fe-dep_dioxygenase_dom"/>
</dbReference>
<reference evidence="8" key="4">
    <citation type="submission" date="2019-03" db="UniProtKB">
        <authorList>
            <consortium name="EnsemblPlants"/>
        </authorList>
    </citation>
    <scope>IDENTIFICATION</scope>
</reference>
<dbReference type="Pfam" id="PF03171">
    <property type="entry name" value="2OG-FeII_Oxy"/>
    <property type="match status" value="1"/>
</dbReference>
<dbReference type="Proteomes" id="UP000015105">
    <property type="component" value="Chromosome 7D"/>
</dbReference>
<dbReference type="InterPro" id="IPR027443">
    <property type="entry name" value="IPNS-like_sf"/>
</dbReference>
<dbReference type="SUPFAM" id="SSF51197">
    <property type="entry name" value="Clavaminate synthase-like"/>
    <property type="match status" value="1"/>
</dbReference>
<evidence type="ECO:0000256" key="4">
    <source>
        <dbReference type="ARBA" id="ARBA00023002"/>
    </source>
</evidence>
<protein>
    <recommendedName>
        <fullName evidence="7">Fe2OG dioxygenase domain-containing protein</fullName>
    </recommendedName>
</protein>
<dbReference type="FunFam" id="2.60.120.330:FF:000041">
    <property type="entry name" value="Hyoscyamine 6-dioxygenase"/>
    <property type="match status" value="1"/>
</dbReference>
<accession>A0A453R109</accession>
<reference evidence="8" key="3">
    <citation type="journal article" date="2017" name="Nature">
        <title>Genome sequence of the progenitor of the wheat D genome Aegilops tauschii.</title>
        <authorList>
            <person name="Luo M.C."/>
            <person name="Gu Y.Q."/>
            <person name="Puiu D."/>
            <person name="Wang H."/>
            <person name="Twardziok S.O."/>
            <person name="Deal K.R."/>
            <person name="Huo N."/>
            <person name="Zhu T."/>
            <person name="Wang L."/>
            <person name="Wang Y."/>
            <person name="McGuire P.E."/>
            <person name="Liu S."/>
            <person name="Long H."/>
            <person name="Ramasamy R.K."/>
            <person name="Rodriguez J.C."/>
            <person name="Van S.L."/>
            <person name="Yuan L."/>
            <person name="Wang Z."/>
            <person name="Xia Z."/>
            <person name="Xiao L."/>
            <person name="Anderson O.D."/>
            <person name="Ouyang S."/>
            <person name="Liang Y."/>
            <person name="Zimin A.V."/>
            <person name="Pertea G."/>
            <person name="Qi P."/>
            <person name="Bennetzen J.L."/>
            <person name="Dai X."/>
            <person name="Dawson M.W."/>
            <person name="Muller H.G."/>
            <person name="Kugler K."/>
            <person name="Rivarola-Duarte L."/>
            <person name="Spannagl M."/>
            <person name="Mayer K.F.X."/>
            <person name="Lu F.H."/>
            <person name="Bevan M.W."/>
            <person name="Leroy P."/>
            <person name="Li P."/>
            <person name="You F.M."/>
            <person name="Sun Q."/>
            <person name="Liu Z."/>
            <person name="Lyons E."/>
            <person name="Wicker T."/>
            <person name="Salzberg S.L."/>
            <person name="Devos K.M."/>
            <person name="Dvorak J."/>
        </authorList>
    </citation>
    <scope>NUCLEOTIDE SEQUENCE [LARGE SCALE GENOMIC DNA]</scope>
    <source>
        <strain evidence="8">cv. AL8/78</strain>
    </source>
</reference>
<reference evidence="9" key="2">
    <citation type="journal article" date="2017" name="Nat. Plants">
        <title>The Aegilops tauschii genome reveals multiple impacts of transposons.</title>
        <authorList>
            <person name="Zhao G."/>
            <person name="Zou C."/>
            <person name="Li K."/>
            <person name="Wang K."/>
            <person name="Li T."/>
            <person name="Gao L."/>
            <person name="Zhang X."/>
            <person name="Wang H."/>
            <person name="Yang Z."/>
            <person name="Liu X."/>
            <person name="Jiang W."/>
            <person name="Mao L."/>
            <person name="Kong X."/>
            <person name="Jiao Y."/>
            <person name="Jia J."/>
        </authorList>
    </citation>
    <scope>NUCLEOTIDE SEQUENCE [LARGE SCALE GENOMIC DNA]</scope>
    <source>
        <strain evidence="9">cv. AL8/78</strain>
    </source>
</reference>
<evidence type="ECO:0000313" key="8">
    <source>
        <dbReference type="EnsemblPlants" id="AET7Gv20414400.11"/>
    </source>
</evidence>
<dbReference type="Gramene" id="AET7Gv20414400.11">
    <property type="protein sequence ID" value="AET7Gv20414400.11"/>
    <property type="gene ID" value="AET7Gv20414400"/>
</dbReference>
<sequence>MGSPARGPKKRATSLSFGMSVKHFGYIAFVSSPELLCSPAHLPVPSSQDFQIKQRAMANLLSSAPIHASLPDCFVFPPDQRPPASSQAVSLPVIDLSRGRDEVRRAVLDAGKELGFFQVVNHGVSAEAIRDMEAVCAEFFRLPAEEKAAFYSEDTDKPNRLFSSTTYELGDEKYWRDCLRLACGSPVGDTKNNWPDKPKKLREVVEKFVEPTRGVGMELLRLLCEGMGLRPDYFEGDLTGGDVIINVNHYPPCPAPGLTLGLPPHCDRNLITLLLQSTVPGLQVSYKGDWINVESVPNAFVVNFGHLLEIATNGVLKSIEHRAMTNAALARTSVATFIMPAADIPIGPAEELVGEGNPPRYRTVTFDEFMRVYKTVGARRESVEKAFKL</sequence>
<dbReference type="STRING" id="200361.A0A453R109"/>
<keyword evidence="4 6" id="KW-0560">Oxidoreductase</keyword>
<evidence type="ECO:0000256" key="2">
    <source>
        <dbReference type="ARBA" id="ARBA00008056"/>
    </source>
</evidence>
<dbReference type="InterPro" id="IPR026992">
    <property type="entry name" value="DIOX_N"/>
</dbReference>
<reference evidence="8" key="5">
    <citation type="journal article" date="2021" name="G3 (Bethesda)">
        <title>Aegilops tauschii genome assembly Aet v5.0 features greater sequence contiguity and improved annotation.</title>
        <authorList>
            <person name="Wang L."/>
            <person name="Zhu T."/>
            <person name="Rodriguez J.C."/>
            <person name="Deal K.R."/>
            <person name="Dubcovsky J."/>
            <person name="McGuire P.E."/>
            <person name="Lux T."/>
            <person name="Spannagl M."/>
            <person name="Mayer K.F.X."/>
            <person name="Baldrich P."/>
            <person name="Meyers B.C."/>
            <person name="Huo N."/>
            <person name="Gu Y.Q."/>
            <person name="Zhou H."/>
            <person name="Devos K.M."/>
            <person name="Bennetzen J.L."/>
            <person name="Unver T."/>
            <person name="Budak H."/>
            <person name="Gulick P.J."/>
            <person name="Galiba G."/>
            <person name="Kalapos B."/>
            <person name="Nelson D.R."/>
            <person name="Li P."/>
            <person name="You F.M."/>
            <person name="Luo M.C."/>
            <person name="Dvorak J."/>
        </authorList>
    </citation>
    <scope>NUCLEOTIDE SEQUENCE [LARGE SCALE GENOMIC DNA]</scope>
    <source>
        <strain evidence="8">cv. AL8/78</strain>
    </source>
</reference>
<name>A0A453R109_AEGTS</name>
<dbReference type="InterPro" id="IPR044861">
    <property type="entry name" value="IPNS-like_FE2OG_OXY"/>
</dbReference>
<dbReference type="AlphaFoldDB" id="A0A453R109"/>
<dbReference type="Gene3D" id="2.60.120.330">
    <property type="entry name" value="B-lactam Antibiotic, Isopenicillin N Synthase, Chain"/>
    <property type="match status" value="1"/>
</dbReference>
<evidence type="ECO:0000256" key="3">
    <source>
        <dbReference type="ARBA" id="ARBA00022723"/>
    </source>
</evidence>
<keyword evidence="3 6" id="KW-0479">Metal-binding</keyword>
<dbReference type="PROSITE" id="PS51471">
    <property type="entry name" value="FE2OG_OXY"/>
    <property type="match status" value="1"/>
</dbReference>
<keyword evidence="5 6" id="KW-0408">Iron</keyword>
<dbReference type="EnsemblPlants" id="AET7Gv20414400.11">
    <property type="protein sequence ID" value="AET7Gv20414400.11"/>
    <property type="gene ID" value="AET7Gv20414400"/>
</dbReference>
<organism evidence="8 9">
    <name type="scientific">Aegilops tauschii subsp. strangulata</name>
    <name type="common">Goatgrass</name>
    <dbReference type="NCBI Taxonomy" id="200361"/>
    <lineage>
        <taxon>Eukaryota</taxon>
        <taxon>Viridiplantae</taxon>
        <taxon>Streptophyta</taxon>
        <taxon>Embryophyta</taxon>
        <taxon>Tracheophyta</taxon>
        <taxon>Spermatophyta</taxon>
        <taxon>Magnoliopsida</taxon>
        <taxon>Liliopsida</taxon>
        <taxon>Poales</taxon>
        <taxon>Poaceae</taxon>
        <taxon>BOP clade</taxon>
        <taxon>Pooideae</taxon>
        <taxon>Triticodae</taxon>
        <taxon>Triticeae</taxon>
        <taxon>Triticinae</taxon>
        <taxon>Aegilops</taxon>
    </lineage>
</organism>
<comment type="similarity">
    <text evidence="2 6">Belongs to the iron/ascorbate-dependent oxidoreductase family.</text>
</comment>
<evidence type="ECO:0000256" key="6">
    <source>
        <dbReference type="RuleBase" id="RU003682"/>
    </source>
</evidence>
<feature type="domain" description="Fe2OG dioxygenase" evidence="7">
    <location>
        <begin position="240"/>
        <end position="340"/>
    </location>
</feature>
<evidence type="ECO:0000259" key="7">
    <source>
        <dbReference type="PROSITE" id="PS51471"/>
    </source>
</evidence>
<reference evidence="9" key="1">
    <citation type="journal article" date="2014" name="Science">
        <title>Ancient hybridizations among the ancestral genomes of bread wheat.</title>
        <authorList>
            <consortium name="International Wheat Genome Sequencing Consortium,"/>
            <person name="Marcussen T."/>
            <person name="Sandve S.R."/>
            <person name="Heier L."/>
            <person name="Spannagl M."/>
            <person name="Pfeifer M."/>
            <person name="Jakobsen K.S."/>
            <person name="Wulff B.B."/>
            <person name="Steuernagel B."/>
            <person name="Mayer K.F."/>
            <person name="Olsen O.A."/>
        </authorList>
    </citation>
    <scope>NUCLEOTIDE SEQUENCE [LARGE SCALE GENOMIC DNA]</scope>
    <source>
        <strain evidence="9">cv. AL8/78</strain>
    </source>
</reference>
<evidence type="ECO:0000313" key="9">
    <source>
        <dbReference type="Proteomes" id="UP000015105"/>
    </source>
</evidence>
<evidence type="ECO:0000256" key="1">
    <source>
        <dbReference type="ARBA" id="ARBA00001962"/>
    </source>
</evidence>
<dbReference type="InterPro" id="IPR050295">
    <property type="entry name" value="Plant_2OG-oxidoreductases"/>
</dbReference>
<dbReference type="GO" id="GO:0046872">
    <property type="term" value="F:metal ion binding"/>
    <property type="evidence" value="ECO:0007669"/>
    <property type="project" value="UniProtKB-KW"/>
</dbReference>
<dbReference type="Pfam" id="PF14226">
    <property type="entry name" value="DIOX_N"/>
    <property type="match status" value="1"/>
</dbReference>
<proteinExistence type="inferred from homology"/>
<dbReference type="GO" id="GO:0016491">
    <property type="term" value="F:oxidoreductase activity"/>
    <property type="evidence" value="ECO:0007669"/>
    <property type="project" value="UniProtKB-KW"/>
</dbReference>
<evidence type="ECO:0000256" key="5">
    <source>
        <dbReference type="ARBA" id="ARBA00023004"/>
    </source>
</evidence>